<reference evidence="7 8" key="1">
    <citation type="journal article" date="2014" name="World J. Microbiol. Biotechnol.">
        <title>Biodiversity and physiological characteristics of Antarctic and Arctic lichens-associated bacteria.</title>
        <authorList>
            <person name="Lee Y.M."/>
            <person name="Kim E.H."/>
            <person name="Lee H.K."/>
            <person name="Hong S.G."/>
        </authorList>
    </citation>
    <scope>NUCLEOTIDE SEQUENCE [LARGE SCALE GENOMIC DNA]</scope>
    <source>
        <strain evidence="7 8">PAMC 26569</strain>
    </source>
</reference>
<dbReference type="InterPro" id="IPR005669">
    <property type="entry name" value="Thiosulph/SO4-bd"/>
</dbReference>
<keyword evidence="8" id="KW-1185">Reference proteome</keyword>
<sequence length="337" mass="36518">MLIMKRLRLLASVFLAAIPLSHGMAASPKSLLNVSYDPTRELYKDINTQFAVAWKQQGGDDVTVKTSHGGSGAQARSVLDGLQADVVTLGIASDIDALASKGLIATGWADRLPNHSVPYTSTIVFLVRHGNPKGLHDWSDLVHDGVQVITPNPKTSSGGRWSYIAAYLWALNQPNGDEAKAEAYLKLLYQHVPILDTGARGATNSFVQRGAGDVLLAWEDEALLAAHDLGAGQFDIVYPSSSVKAEPPVAVVDAVVKTRGTQKLAEAYLRFLYTPEGQEIEARHHYRPIDPAVAARHRAEFPELKTYDVESIGGWKVLQPKHFGDGGIFDTIYTAGK</sequence>
<evidence type="ECO:0000256" key="6">
    <source>
        <dbReference type="SAM" id="SignalP"/>
    </source>
</evidence>
<keyword evidence="5" id="KW-0574">Periplasm</keyword>
<dbReference type="Proteomes" id="UP000500767">
    <property type="component" value="Chromosome"/>
</dbReference>
<evidence type="ECO:0000256" key="1">
    <source>
        <dbReference type="ARBA" id="ARBA00004418"/>
    </source>
</evidence>
<dbReference type="CDD" id="cd01005">
    <property type="entry name" value="PBP2_CysP"/>
    <property type="match status" value="1"/>
</dbReference>
<accession>A0A6M8HSR2</accession>
<name>A0A6M8HSR2_9PROT</name>
<keyword evidence="4 6" id="KW-0732">Signal</keyword>
<evidence type="ECO:0000256" key="4">
    <source>
        <dbReference type="ARBA" id="ARBA00022729"/>
    </source>
</evidence>
<feature type="chain" id="PRO_5026906391" evidence="6">
    <location>
        <begin position="26"/>
        <end position="337"/>
    </location>
</feature>
<proteinExistence type="inferred from homology"/>
<comment type="subcellular location">
    <subcellularLocation>
        <location evidence="1">Periplasm</location>
    </subcellularLocation>
</comment>
<feature type="signal peptide" evidence="6">
    <location>
        <begin position="1"/>
        <end position="25"/>
    </location>
</feature>
<evidence type="ECO:0000313" key="7">
    <source>
        <dbReference type="EMBL" id="QKE91275.1"/>
    </source>
</evidence>
<dbReference type="EMBL" id="CP053708">
    <property type="protein sequence ID" value="QKE91275.1"/>
    <property type="molecule type" value="Genomic_DNA"/>
</dbReference>
<dbReference type="GO" id="GO:0140104">
    <property type="term" value="F:molecular carrier activity"/>
    <property type="evidence" value="ECO:0007669"/>
    <property type="project" value="InterPro"/>
</dbReference>
<keyword evidence="3" id="KW-0813">Transport</keyword>
<evidence type="ECO:0000256" key="2">
    <source>
        <dbReference type="ARBA" id="ARBA00006099"/>
    </source>
</evidence>
<dbReference type="NCBIfam" id="NF008106">
    <property type="entry name" value="PRK10852.1"/>
    <property type="match status" value="1"/>
</dbReference>
<evidence type="ECO:0000256" key="3">
    <source>
        <dbReference type="ARBA" id="ARBA00022448"/>
    </source>
</evidence>
<dbReference type="GO" id="GO:1902358">
    <property type="term" value="P:sulfate transmembrane transport"/>
    <property type="evidence" value="ECO:0007669"/>
    <property type="project" value="InterPro"/>
</dbReference>
<dbReference type="GO" id="GO:0042597">
    <property type="term" value="C:periplasmic space"/>
    <property type="evidence" value="ECO:0007669"/>
    <property type="project" value="UniProtKB-SubCell"/>
</dbReference>
<dbReference type="NCBIfam" id="NF008022">
    <property type="entry name" value="PRK10752.1"/>
    <property type="match status" value="1"/>
</dbReference>
<gene>
    <name evidence="7" type="ORF">HN018_15575</name>
</gene>
<dbReference type="PANTHER" id="PTHR30368:SF2">
    <property type="entry name" value="SULFATE-BINDING PROTEIN"/>
    <property type="match status" value="1"/>
</dbReference>
<dbReference type="NCBIfam" id="TIGR00971">
    <property type="entry name" value="3a0106s03"/>
    <property type="match status" value="1"/>
</dbReference>
<dbReference type="KEGG" id="lck:HN018_15575"/>
<dbReference type="SUPFAM" id="SSF53850">
    <property type="entry name" value="Periplasmic binding protein-like II"/>
    <property type="match status" value="1"/>
</dbReference>
<comment type="similarity">
    <text evidence="2">Belongs to the prokaryotic sulfate-binding protein family.</text>
</comment>
<dbReference type="AlphaFoldDB" id="A0A6M8HSR2"/>
<dbReference type="Gene3D" id="3.40.190.10">
    <property type="entry name" value="Periplasmic binding protein-like II"/>
    <property type="match status" value="2"/>
</dbReference>
<protein>
    <submittedName>
        <fullName evidence="7">Sulfate ABC transporter substrate-binding protein</fullName>
    </submittedName>
</protein>
<organism evidence="7 8">
    <name type="scientific">Lichenicola cladoniae</name>
    <dbReference type="NCBI Taxonomy" id="1484109"/>
    <lineage>
        <taxon>Bacteria</taxon>
        <taxon>Pseudomonadati</taxon>
        <taxon>Pseudomonadota</taxon>
        <taxon>Alphaproteobacteria</taxon>
        <taxon>Acetobacterales</taxon>
        <taxon>Acetobacteraceae</taxon>
        <taxon>Lichenicola</taxon>
    </lineage>
</organism>
<dbReference type="Pfam" id="PF13531">
    <property type="entry name" value="SBP_bac_11"/>
    <property type="match status" value="1"/>
</dbReference>
<evidence type="ECO:0000256" key="5">
    <source>
        <dbReference type="ARBA" id="ARBA00022764"/>
    </source>
</evidence>
<evidence type="ECO:0000313" key="8">
    <source>
        <dbReference type="Proteomes" id="UP000500767"/>
    </source>
</evidence>
<dbReference type="PANTHER" id="PTHR30368">
    <property type="entry name" value="SULFATE-BINDING PROTEIN"/>
    <property type="match status" value="1"/>
</dbReference>